<evidence type="ECO:0000256" key="4">
    <source>
        <dbReference type="ARBA" id="ARBA00022475"/>
    </source>
</evidence>
<dbReference type="EMBL" id="CP063356">
    <property type="protein sequence ID" value="QOY35322.1"/>
    <property type="molecule type" value="Genomic_DNA"/>
</dbReference>
<dbReference type="InterPro" id="IPR004358">
    <property type="entry name" value="Sig_transdc_His_kin-like_C"/>
</dbReference>
<dbReference type="Pfam" id="PF00512">
    <property type="entry name" value="HisKA"/>
    <property type="match status" value="1"/>
</dbReference>
<keyword evidence="9 17" id="KW-0418">Kinase</keyword>
<dbReference type="FunFam" id="1.10.287.130:FF:000008">
    <property type="entry name" value="Two-component sensor histidine kinase"/>
    <property type="match status" value="1"/>
</dbReference>
<dbReference type="InterPro" id="IPR050398">
    <property type="entry name" value="HssS/ArlS-like"/>
</dbReference>
<dbReference type="SUPFAM" id="SSF158472">
    <property type="entry name" value="HAMP domain-like"/>
    <property type="match status" value="1"/>
</dbReference>
<dbReference type="SMART" id="SM00304">
    <property type="entry name" value="HAMP"/>
    <property type="match status" value="1"/>
</dbReference>
<dbReference type="InterPro" id="IPR005467">
    <property type="entry name" value="His_kinase_dom"/>
</dbReference>
<dbReference type="PANTHER" id="PTHR45528">
    <property type="entry name" value="SENSOR HISTIDINE KINASE CPXA"/>
    <property type="match status" value="1"/>
</dbReference>
<dbReference type="Gene3D" id="1.10.287.130">
    <property type="match status" value="1"/>
</dbReference>
<keyword evidence="5" id="KW-0597">Phosphoprotein</keyword>
<dbReference type="SUPFAM" id="SSF47384">
    <property type="entry name" value="Homodimeric domain of signal transducing histidine kinase"/>
    <property type="match status" value="1"/>
</dbReference>
<protein>
    <recommendedName>
        <fullName evidence="3">histidine kinase</fullName>
        <ecNumber evidence="3">2.7.13.3</ecNumber>
    </recommendedName>
</protein>
<evidence type="ECO:0000259" key="15">
    <source>
        <dbReference type="PROSITE" id="PS50109"/>
    </source>
</evidence>
<organism evidence="17 19">
    <name type="scientific">Anaerobacillus isosaccharinicus</name>
    <dbReference type="NCBI Taxonomy" id="1532552"/>
    <lineage>
        <taxon>Bacteria</taxon>
        <taxon>Bacillati</taxon>
        <taxon>Bacillota</taxon>
        <taxon>Bacilli</taxon>
        <taxon>Bacillales</taxon>
        <taxon>Bacillaceae</taxon>
        <taxon>Anaerobacillus</taxon>
    </lineage>
</organism>
<dbReference type="InterPro" id="IPR003660">
    <property type="entry name" value="HAMP_dom"/>
</dbReference>
<evidence type="ECO:0000256" key="9">
    <source>
        <dbReference type="ARBA" id="ARBA00022777"/>
    </source>
</evidence>
<gene>
    <name evidence="18" type="ORF">AWH56_021935</name>
    <name evidence="17" type="ORF">AWH56_21835</name>
</gene>
<dbReference type="CDD" id="cd00082">
    <property type="entry name" value="HisKA"/>
    <property type="match status" value="1"/>
</dbReference>
<dbReference type="SMART" id="SM00388">
    <property type="entry name" value="HisKA"/>
    <property type="match status" value="1"/>
</dbReference>
<dbReference type="PROSITE" id="PS50109">
    <property type="entry name" value="HIS_KIN"/>
    <property type="match status" value="1"/>
</dbReference>
<sequence length="357" mass="41299">MNISFRNKLLVKLFGAITISFLIASVALNSIIPIFFSDYYLSGELTPTMWNILTFFIFTFVISIFIISLILLTRKKLIYLNNITESVQEIANGNLGLEIELKGRDELTQLAKNINYMSKKLENTFEHERQLEFAKNELITNVSHDLRTPLTSIIGYADLLRNGQYDSKEKLQEYHETIFNKSQRLKHLMDELFEYTRLSSPDIKLNLSEVELVGIFEQIVGEYTPIFDKEQLCIQKTITVENIPVVVDIEKIVRVYENLFINAIKYSLKPSIVKMSFETKENKAVFTISNRVEQPPLADLSKLFERFFREDKARGDNRGTGLGLAICKRIVELHNGAIDVEYQEGWITFTVEYPLYS</sequence>
<evidence type="ECO:0000256" key="14">
    <source>
        <dbReference type="SAM" id="Phobius"/>
    </source>
</evidence>
<evidence type="ECO:0000256" key="11">
    <source>
        <dbReference type="ARBA" id="ARBA00022989"/>
    </source>
</evidence>
<reference evidence="17 19" key="1">
    <citation type="submission" date="2016-10" db="EMBL/GenBank/DDBJ databases">
        <title>Draft genome sequences of four alkaliphilic bacteria belonging to the Anaerobacillus genus.</title>
        <authorList>
            <person name="Bassil N.M."/>
            <person name="Lloyd J.R."/>
        </authorList>
    </citation>
    <scope>NUCLEOTIDE SEQUENCE [LARGE SCALE GENOMIC DNA]</scope>
    <source>
        <strain evidence="17 19">NB2006</strain>
    </source>
</reference>
<reference evidence="18 19" key="3">
    <citation type="journal article" date="2019" name="Int. J. Syst. Evol. Microbiol.">
        <title>Anaerobacillus isosaccharinicus sp. nov., an alkaliphilic bacterium which degrades isosaccharinic acid.</title>
        <authorList>
            <person name="Bassil N.M."/>
            <person name="Lloyd J.R."/>
        </authorList>
    </citation>
    <scope>NUCLEOTIDE SEQUENCE [LARGE SCALE GENOMIC DNA]</scope>
    <source>
        <strain evidence="18 19">NB2006</strain>
    </source>
</reference>
<reference evidence="18 19" key="2">
    <citation type="journal article" date="2017" name="Genome Announc.">
        <title>Draft Genome Sequences of Four Alkaliphilic Bacteria Belonging to the Anaerobacillus Genus.</title>
        <authorList>
            <person name="Bassil N.M."/>
            <person name="Lloyd J.R."/>
        </authorList>
    </citation>
    <scope>NUCLEOTIDE SEQUENCE [LARGE SCALE GENOMIC DNA]</scope>
    <source>
        <strain evidence="18 19">NB2006</strain>
    </source>
</reference>
<dbReference type="GO" id="GO:0000155">
    <property type="term" value="F:phosphorelay sensor kinase activity"/>
    <property type="evidence" value="ECO:0007669"/>
    <property type="project" value="InterPro"/>
</dbReference>
<evidence type="ECO:0000256" key="8">
    <source>
        <dbReference type="ARBA" id="ARBA00022741"/>
    </source>
</evidence>
<feature type="domain" description="HAMP" evidence="16">
    <location>
        <begin position="80"/>
        <end position="126"/>
    </location>
</feature>
<evidence type="ECO:0000256" key="5">
    <source>
        <dbReference type="ARBA" id="ARBA00022553"/>
    </source>
</evidence>
<dbReference type="CDD" id="cd06225">
    <property type="entry name" value="HAMP"/>
    <property type="match status" value="1"/>
</dbReference>
<dbReference type="Gene3D" id="6.10.340.10">
    <property type="match status" value="1"/>
</dbReference>
<keyword evidence="7 14" id="KW-0812">Transmembrane</keyword>
<keyword evidence="11 14" id="KW-1133">Transmembrane helix</keyword>
<evidence type="ECO:0000259" key="16">
    <source>
        <dbReference type="PROSITE" id="PS50885"/>
    </source>
</evidence>
<keyword evidence="13 14" id="KW-0472">Membrane</keyword>
<accession>A0A1S2L2T0</accession>
<dbReference type="PROSITE" id="PS50885">
    <property type="entry name" value="HAMP"/>
    <property type="match status" value="1"/>
</dbReference>
<proteinExistence type="predicted"/>
<evidence type="ECO:0000313" key="17">
    <source>
        <dbReference type="EMBL" id="OIJ05935.1"/>
    </source>
</evidence>
<evidence type="ECO:0000256" key="7">
    <source>
        <dbReference type="ARBA" id="ARBA00022692"/>
    </source>
</evidence>
<reference evidence="18" key="4">
    <citation type="submission" date="2020-10" db="EMBL/GenBank/DDBJ databases">
        <authorList>
            <person name="Bassil N.M."/>
            <person name="Lloyd J.R."/>
        </authorList>
    </citation>
    <scope>NUCLEOTIDE SEQUENCE</scope>
    <source>
        <strain evidence="18">NB2006</strain>
    </source>
</reference>
<dbReference type="InterPro" id="IPR036890">
    <property type="entry name" value="HATPase_C_sf"/>
</dbReference>
<dbReference type="InterPro" id="IPR003594">
    <property type="entry name" value="HATPase_dom"/>
</dbReference>
<evidence type="ECO:0000256" key="3">
    <source>
        <dbReference type="ARBA" id="ARBA00012438"/>
    </source>
</evidence>
<dbReference type="EC" id="2.7.13.3" evidence="3"/>
<feature type="transmembrane region" description="Helical" evidence="14">
    <location>
        <begin position="48"/>
        <end position="72"/>
    </location>
</feature>
<dbReference type="Proteomes" id="UP000180175">
    <property type="component" value="Chromosome"/>
</dbReference>
<keyword evidence="6" id="KW-0808">Transferase</keyword>
<evidence type="ECO:0000256" key="1">
    <source>
        <dbReference type="ARBA" id="ARBA00000085"/>
    </source>
</evidence>
<keyword evidence="8" id="KW-0547">Nucleotide-binding</keyword>
<feature type="domain" description="Histidine kinase" evidence="15">
    <location>
        <begin position="141"/>
        <end position="357"/>
    </location>
</feature>
<dbReference type="Pfam" id="PF02518">
    <property type="entry name" value="HATPase_c"/>
    <property type="match status" value="1"/>
</dbReference>
<dbReference type="PRINTS" id="PR00344">
    <property type="entry name" value="BCTRLSENSOR"/>
</dbReference>
<evidence type="ECO:0000256" key="6">
    <source>
        <dbReference type="ARBA" id="ARBA00022679"/>
    </source>
</evidence>
<dbReference type="InterPro" id="IPR036097">
    <property type="entry name" value="HisK_dim/P_sf"/>
</dbReference>
<evidence type="ECO:0000313" key="18">
    <source>
        <dbReference type="EMBL" id="QOY35322.1"/>
    </source>
</evidence>
<comment type="subcellular location">
    <subcellularLocation>
        <location evidence="2">Cell membrane</location>
        <topology evidence="2">Multi-pass membrane protein</topology>
    </subcellularLocation>
</comment>
<name>A0A1S2L2T0_9BACI</name>
<dbReference type="OrthoDB" id="9792991at2"/>
<dbReference type="RefSeq" id="WP_071319036.1">
    <property type="nucleotide sequence ID" value="NZ_CP063356.2"/>
</dbReference>
<dbReference type="AlphaFoldDB" id="A0A1S2L2T0"/>
<keyword evidence="4" id="KW-1003">Cell membrane</keyword>
<dbReference type="PANTHER" id="PTHR45528:SF8">
    <property type="entry name" value="HISTIDINE KINASE"/>
    <property type="match status" value="1"/>
</dbReference>
<dbReference type="SMART" id="SM00387">
    <property type="entry name" value="HATPase_c"/>
    <property type="match status" value="1"/>
</dbReference>
<dbReference type="Pfam" id="PF00672">
    <property type="entry name" value="HAMP"/>
    <property type="match status" value="1"/>
</dbReference>
<dbReference type="GO" id="GO:0005886">
    <property type="term" value="C:plasma membrane"/>
    <property type="evidence" value="ECO:0007669"/>
    <property type="project" value="UniProtKB-SubCell"/>
</dbReference>
<dbReference type="KEGG" id="aia:AWH56_021935"/>
<feature type="transmembrane region" description="Helical" evidence="14">
    <location>
        <begin position="9"/>
        <end position="36"/>
    </location>
</feature>
<dbReference type="SUPFAM" id="SSF55874">
    <property type="entry name" value="ATPase domain of HSP90 chaperone/DNA topoisomerase II/histidine kinase"/>
    <property type="match status" value="1"/>
</dbReference>
<evidence type="ECO:0000256" key="13">
    <source>
        <dbReference type="ARBA" id="ARBA00023136"/>
    </source>
</evidence>
<evidence type="ECO:0000256" key="2">
    <source>
        <dbReference type="ARBA" id="ARBA00004651"/>
    </source>
</evidence>
<evidence type="ECO:0000256" key="10">
    <source>
        <dbReference type="ARBA" id="ARBA00022840"/>
    </source>
</evidence>
<dbReference type="EMBL" id="LQXD01000187">
    <property type="protein sequence ID" value="OIJ05935.1"/>
    <property type="molecule type" value="Genomic_DNA"/>
</dbReference>
<comment type="catalytic activity">
    <reaction evidence="1">
        <text>ATP + protein L-histidine = ADP + protein N-phospho-L-histidine.</text>
        <dbReference type="EC" id="2.7.13.3"/>
    </reaction>
</comment>
<dbReference type="InterPro" id="IPR003661">
    <property type="entry name" value="HisK_dim/P_dom"/>
</dbReference>
<evidence type="ECO:0000313" key="19">
    <source>
        <dbReference type="Proteomes" id="UP000180175"/>
    </source>
</evidence>
<keyword evidence="19" id="KW-1185">Reference proteome</keyword>
<keyword evidence="10" id="KW-0067">ATP-binding</keyword>
<dbReference type="GO" id="GO:0005524">
    <property type="term" value="F:ATP binding"/>
    <property type="evidence" value="ECO:0007669"/>
    <property type="project" value="UniProtKB-KW"/>
</dbReference>
<keyword evidence="12" id="KW-0902">Two-component regulatory system</keyword>
<evidence type="ECO:0000256" key="12">
    <source>
        <dbReference type="ARBA" id="ARBA00023012"/>
    </source>
</evidence>
<dbReference type="Gene3D" id="3.30.565.10">
    <property type="entry name" value="Histidine kinase-like ATPase, C-terminal domain"/>
    <property type="match status" value="1"/>
</dbReference>